<reference evidence="3 4" key="1">
    <citation type="submission" date="2020-07" db="EMBL/GenBank/DDBJ databases">
        <title>Sequencing the genomes of 1000 actinobacteria strains.</title>
        <authorList>
            <person name="Klenk H.-P."/>
        </authorList>
    </citation>
    <scope>NUCLEOTIDE SEQUENCE [LARGE SCALE GENOMIC DNA]</scope>
    <source>
        <strain evidence="3 4">DSM 43461</strain>
    </source>
</reference>
<feature type="signal peptide" evidence="2">
    <location>
        <begin position="1"/>
        <end position="22"/>
    </location>
</feature>
<sequence length="119" mass="12052">MMRAWVLAAVPLVLLLHGVSHSSGHRGSAAYIAEADRPVSSAFCMTSPARGAEALAPPSAEHCEADHGSYFGGAAHFPPSVSAPAATAVARCPAAATASPPTTRGPAAPSHNRSQILRC</sequence>
<evidence type="ECO:0000256" key="2">
    <source>
        <dbReference type="SAM" id="SignalP"/>
    </source>
</evidence>
<feature type="chain" id="PRO_5030815606" evidence="2">
    <location>
        <begin position="23"/>
        <end position="119"/>
    </location>
</feature>
<accession>A0A7Y9G8B3</accession>
<dbReference type="Proteomes" id="UP000591272">
    <property type="component" value="Unassembled WGS sequence"/>
</dbReference>
<dbReference type="AlphaFoldDB" id="A0A7Y9G8B3"/>
<protein>
    <submittedName>
        <fullName evidence="3">Uncharacterized protein</fullName>
    </submittedName>
</protein>
<feature type="region of interest" description="Disordered" evidence="1">
    <location>
        <begin position="96"/>
        <end position="119"/>
    </location>
</feature>
<evidence type="ECO:0000313" key="4">
    <source>
        <dbReference type="Proteomes" id="UP000591272"/>
    </source>
</evidence>
<evidence type="ECO:0000313" key="3">
    <source>
        <dbReference type="EMBL" id="NYE11726.1"/>
    </source>
</evidence>
<proteinExistence type="predicted"/>
<name>A0A7Y9G8B3_9ACTN</name>
<dbReference type="EMBL" id="JACCBT010000001">
    <property type="protein sequence ID" value="NYE11726.1"/>
    <property type="molecule type" value="Genomic_DNA"/>
</dbReference>
<keyword evidence="2" id="KW-0732">Signal</keyword>
<evidence type="ECO:0000256" key="1">
    <source>
        <dbReference type="SAM" id="MobiDB-lite"/>
    </source>
</evidence>
<gene>
    <name evidence="3" type="ORF">BJ999_002022</name>
</gene>
<comment type="caution">
    <text evidence="3">The sequence shown here is derived from an EMBL/GenBank/DDBJ whole genome shotgun (WGS) entry which is preliminary data.</text>
</comment>
<organism evidence="3 4">
    <name type="scientific">Actinomadura citrea</name>
    <dbReference type="NCBI Taxonomy" id="46158"/>
    <lineage>
        <taxon>Bacteria</taxon>
        <taxon>Bacillati</taxon>
        <taxon>Actinomycetota</taxon>
        <taxon>Actinomycetes</taxon>
        <taxon>Streptosporangiales</taxon>
        <taxon>Thermomonosporaceae</taxon>
        <taxon>Actinomadura</taxon>
    </lineage>
</organism>
<dbReference type="RefSeq" id="WP_179833060.1">
    <property type="nucleotide sequence ID" value="NZ_JACCBT010000001.1"/>
</dbReference>
<keyword evidence="4" id="KW-1185">Reference proteome</keyword>
<feature type="compositionally biased region" description="Low complexity" evidence="1">
    <location>
        <begin position="96"/>
        <end position="110"/>
    </location>
</feature>